<proteinExistence type="predicted"/>
<evidence type="ECO:0000313" key="1">
    <source>
        <dbReference type="EMBL" id="CAA9478103.1"/>
    </source>
</evidence>
<accession>A0A6J4RP32</accession>
<protein>
    <submittedName>
        <fullName evidence="1">Uncharacterized protein</fullName>
    </submittedName>
</protein>
<dbReference type="AlphaFoldDB" id="A0A6J4RP32"/>
<reference evidence="1" key="1">
    <citation type="submission" date="2020-02" db="EMBL/GenBank/DDBJ databases">
        <authorList>
            <person name="Meier V. D."/>
        </authorList>
    </citation>
    <scope>NUCLEOTIDE SEQUENCE</scope>
    <source>
        <strain evidence="1">AVDCRST_MAG67</strain>
    </source>
</reference>
<sequence length="48" mass="4976">MRRRGAGAAVRAARGARARGCALRQRVEADGFCDDGAAILQASITSSQ</sequence>
<dbReference type="EMBL" id="CADCVQ010000033">
    <property type="protein sequence ID" value="CAA9478103.1"/>
    <property type="molecule type" value="Genomic_DNA"/>
</dbReference>
<organism evidence="1">
    <name type="scientific">uncultured Solirubrobacteraceae bacterium</name>
    <dbReference type="NCBI Taxonomy" id="1162706"/>
    <lineage>
        <taxon>Bacteria</taxon>
        <taxon>Bacillati</taxon>
        <taxon>Actinomycetota</taxon>
        <taxon>Thermoleophilia</taxon>
        <taxon>Solirubrobacterales</taxon>
        <taxon>Solirubrobacteraceae</taxon>
        <taxon>environmental samples</taxon>
    </lineage>
</organism>
<name>A0A6J4RP32_9ACTN</name>
<gene>
    <name evidence="1" type="ORF">AVDCRST_MAG67-669</name>
</gene>